<dbReference type="EMBL" id="JBEPFB010000008">
    <property type="protein sequence ID" value="MER7374860.1"/>
    <property type="molecule type" value="Genomic_DNA"/>
</dbReference>
<dbReference type="RefSeq" id="WP_190071809.1">
    <property type="nucleotide sequence ID" value="NZ_BNBM01000008.1"/>
</dbReference>
<comment type="caution">
    <text evidence="1">The sequence shown here is derived from an EMBL/GenBank/DDBJ whole genome shotgun (WGS) entry which is preliminary data.</text>
</comment>
<organism evidence="1 2">
    <name type="scientific">Streptomyces lanatus</name>
    <dbReference type="NCBI Taxonomy" id="66900"/>
    <lineage>
        <taxon>Bacteria</taxon>
        <taxon>Bacillati</taxon>
        <taxon>Actinomycetota</taxon>
        <taxon>Actinomycetes</taxon>
        <taxon>Kitasatosporales</taxon>
        <taxon>Streptomycetaceae</taxon>
        <taxon>Streptomyces</taxon>
    </lineage>
</organism>
<name>A0ABV1XTW5_9ACTN</name>
<protein>
    <recommendedName>
        <fullName evidence="3">SAM-dependent methyltransferase</fullName>
    </recommendedName>
</protein>
<evidence type="ECO:0008006" key="3">
    <source>
        <dbReference type="Google" id="ProtNLM"/>
    </source>
</evidence>
<sequence>MDQAHWQDAVERADRMVRYGRHTAASWDERVVRGVLAVALAGLAARESCPVAEVGTGSVLWHLDQG</sequence>
<gene>
    <name evidence="1" type="ORF">ABT384_19710</name>
</gene>
<evidence type="ECO:0000313" key="1">
    <source>
        <dbReference type="EMBL" id="MER7374860.1"/>
    </source>
</evidence>
<keyword evidence="2" id="KW-1185">Reference proteome</keyword>
<evidence type="ECO:0000313" key="2">
    <source>
        <dbReference type="Proteomes" id="UP001486207"/>
    </source>
</evidence>
<proteinExistence type="predicted"/>
<reference evidence="1 2" key="1">
    <citation type="submission" date="2024-06" db="EMBL/GenBank/DDBJ databases">
        <title>The Natural Products Discovery Center: Release of the First 8490 Sequenced Strains for Exploring Actinobacteria Biosynthetic Diversity.</title>
        <authorList>
            <person name="Kalkreuter E."/>
            <person name="Kautsar S.A."/>
            <person name="Yang D."/>
            <person name="Bader C.D."/>
            <person name="Teijaro C.N."/>
            <person name="Fluegel L."/>
            <person name="Davis C.M."/>
            <person name="Simpson J.R."/>
            <person name="Lauterbach L."/>
            <person name="Steele A.D."/>
            <person name="Gui C."/>
            <person name="Meng S."/>
            <person name="Li G."/>
            <person name="Viehrig K."/>
            <person name="Ye F."/>
            <person name="Su P."/>
            <person name="Kiefer A.F."/>
            <person name="Nichols A."/>
            <person name="Cepeda A.J."/>
            <person name="Yan W."/>
            <person name="Fan B."/>
            <person name="Jiang Y."/>
            <person name="Adhikari A."/>
            <person name="Zheng C.-J."/>
            <person name="Schuster L."/>
            <person name="Cowan T.M."/>
            <person name="Smanski M.J."/>
            <person name="Chevrette M.G."/>
            <person name="De Carvalho L.P.S."/>
            <person name="Shen B."/>
        </authorList>
    </citation>
    <scope>NUCLEOTIDE SEQUENCE [LARGE SCALE GENOMIC DNA]</scope>
    <source>
        <strain evidence="1 2">NPDC000155</strain>
    </source>
</reference>
<accession>A0ABV1XTW5</accession>
<dbReference type="Proteomes" id="UP001486207">
    <property type="component" value="Unassembled WGS sequence"/>
</dbReference>